<reference evidence="10 12" key="1">
    <citation type="submission" date="2021-05" db="EMBL/GenBank/DDBJ databases">
        <title>Complete Genome Sequence of Latilactobacillus sp. Strain WDN19, a High D-Aspartate-producing Lactic Acid Bacterium Isolated from a Japanese Pickle.</title>
        <authorList>
            <person name="Kajitani K."/>
            <person name="Takahashi S."/>
        </authorList>
    </citation>
    <scope>NUCLEOTIDE SEQUENCE [LARGE SCALE GENOMIC DNA]</scope>
    <source>
        <strain evidence="10 12">WDN19</strain>
    </source>
</reference>
<dbReference type="GO" id="GO:0045892">
    <property type="term" value="P:negative regulation of DNA-templated transcription"/>
    <property type="evidence" value="ECO:0007669"/>
    <property type="project" value="TreeGrafter"/>
</dbReference>
<dbReference type="InterPro" id="IPR036388">
    <property type="entry name" value="WH-like_DNA-bd_sf"/>
</dbReference>
<proteinExistence type="inferred from homology"/>
<keyword evidence="7" id="KW-0804">Transcription</keyword>
<dbReference type="PANTHER" id="PTHR33202">
    <property type="entry name" value="ZINC UPTAKE REGULATION PROTEIN"/>
    <property type="match status" value="1"/>
</dbReference>
<organism evidence="11 13">
    <name type="scientific">Latilactobacillus curvatus</name>
    <name type="common">Lactobacillus curvatus</name>
    <dbReference type="NCBI Taxonomy" id="28038"/>
    <lineage>
        <taxon>Bacteria</taxon>
        <taxon>Bacillati</taxon>
        <taxon>Bacillota</taxon>
        <taxon>Bacilli</taxon>
        <taxon>Lactobacillales</taxon>
        <taxon>Lactobacillaceae</taxon>
        <taxon>Latilactobacillus</taxon>
    </lineage>
</organism>
<feature type="binding site" evidence="9">
    <location>
        <position position="136"/>
    </location>
    <ligand>
        <name>Fe cation</name>
        <dbReference type="ChEBI" id="CHEBI:24875"/>
    </ligand>
</feature>
<dbReference type="FunFam" id="1.10.10.10:FF:000051">
    <property type="entry name" value="Fur family transcriptional regulator"/>
    <property type="match status" value="1"/>
</dbReference>
<dbReference type="InterPro" id="IPR002481">
    <property type="entry name" value="FUR"/>
</dbReference>
<sequence>MDKAEQLDRISEQLQAAGYKLTAQRSATVAVILDHAQAHLSAEQIFMATKEVVPEIGLATVYRTLEMLTELHVLNKVRFIEDGMTHYDLCETDHDHHFHHHLLCLQCGAIEEIHTDLLPAVEQQVYDDYTFTVLDHRLTFHGICARCQQINQQNGLPANQLDPSRQIDVTQL</sequence>
<evidence type="ECO:0000256" key="2">
    <source>
        <dbReference type="ARBA" id="ARBA00022491"/>
    </source>
</evidence>
<dbReference type="GO" id="GO:0003700">
    <property type="term" value="F:DNA-binding transcription factor activity"/>
    <property type="evidence" value="ECO:0007669"/>
    <property type="project" value="InterPro"/>
</dbReference>
<keyword evidence="2" id="KW-0678">Repressor</keyword>
<dbReference type="GeneID" id="49610219"/>
<feature type="binding site" evidence="8">
    <location>
        <position position="147"/>
    </location>
    <ligand>
        <name>Zn(2+)</name>
        <dbReference type="ChEBI" id="CHEBI:29105"/>
    </ligand>
</feature>
<evidence type="ECO:0000313" key="13">
    <source>
        <dbReference type="Proteomes" id="UP001215533"/>
    </source>
</evidence>
<dbReference type="PANTHER" id="PTHR33202:SF7">
    <property type="entry name" value="FERRIC UPTAKE REGULATION PROTEIN"/>
    <property type="match status" value="1"/>
</dbReference>
<evidence type="ECO:0000313" key="10">
    <source>
        <dbReference type="EMBL" id="BCX29834.1"/>
    </source>
</evidence>
<gene>
    <name evidence="10" type="ORF">LTWDN19_04010</name>
    <name evidence="11" type="ORF">PSR33_01365</name>
</gene>
<evidence type="ECO:0000256" key="1">
    <source>
        <dbReference type="ARBA" id="ARBA00007957"/>
    </source>
</evidence>
<evidence type="ECO:0000256" key="5">
    <source>
        <dbReference type="ARBA" id="ARBA00023015"/>
    </source>
</evidence>
<evidence type="ECO:0000256" key="3">
    <source>
        <dbReference type="ARBA" id="ARBA00022723"/>
    </source>
</evidence>
<dbReference type="GO" id="GO:0000976">
    <property type="term" value="F:transcription cis-regulatory region binding"/>
    <property type="evidence" value="ECO:0007669"/>
    <property type="project" value="TreeGrafter"/>
</dbReference>
<dbReference type="Proteomes" id="UP000825100">
    <property type="component" value="Chromosome"/>
</dbReference>
<dbReference type="Pfam" id="PF01475">
    <property type="entry name" value="FUR"/>
    <property type="match status" value="1"/>
</dbReference>
<dbReference type="EMBL" id="AP024685">
    <property type="protein sequence ID" value="BCX29834.1"/>
    <property type="molecule type" value="Genomic_DNA"/>
</dbReference>
<evidence type="ECO:0000313" key="12">
    <source>
        <dbReference type="Proteomes" id="UP000825100"/>
    </source>
</evidence>
<keyword evidence="4 8" id="KW-0862">Zinc</keyword>
<feature type="binding site" evidence="9">
    <location>
        <position position="94"/>
    </location>
    <ligand>
        <name>Fe cation</name>
        <dbReference type="ChEBI" id="CHEBI:24875"/>
    </ligand>
</feature>
<reference evidence="11" key="2">
    <citation type="submission" date="2023-02" db="EMBL/GenBank/DDBJ databases">
        <title>Complete genome sequence of Lactobacillus curvatus CACC879 isolated from Pig feces.</title>
        <authorList>
            <person name="Park S."/>
            <person name="Park M.A."/>
            <person name="Kim D.-H."/>
            <person name="Kim Y."/>
        </authorList>
    </citation>
    <scope>NUCLEOTIDE SEQUENCE</scope>
    <source>
        <strain evidence="11">CACC879</strain>
    </source>
</reference>
<protein>
    <submittedName>
        <fullName evidence="11">Fur family transcriptional regulator</fullName>
    </submittedName>
    <submittedName>
        <fullName evidence="10">Transcriptional repressor</fullName>
    </submittedName>
</protein>
<name>A0A0B2XLB1_LATCU</name>
<evidence type="ECO:0000256" key="6">
    <source>
        <dbReference type="ARBA" id="ARBA00023125"/>
    </source>
</evidence>
<dbReference type="KEGG" id="lcv:FBA2_04510"/>
<comment type="cofactor">
    <cofactor evidence="8">
        <name>Zn(2+)</name>
        <dbReference type="ChEBI" id="CHEBI:29105"/>
    </cofactor>
    <text evidence="8">Binds 1 zinc ion per subunit.</text>
</comment>
<dbReference type="GO" id="GO:0008270">
    <property type="term" value="F:zinc ion binding"/>
    <property type="evidence" value="ECO:0007669"/>
    <property type="project" value="TreeGrafter"/>
</dbReference>
<evidence type="ECO:0000313" key="11">
    <source>
        <dbReference type="EMBL" id="WDC92223.1"/>
    </source>
</evidence>
<dbReference type="Gene3D" id="3.30.1490.190">
    <property type="match status" value="1"/>
</dbReference>
<dbReference type="OrthoDB" id="8659436at2"/>
<comment type="cofactor">
    <cofactor evidence="9">
        <name>Mn(2+)</name>
        <dbReference type="ChEBI" id="CHEBI:29035"/>
    </cofactor>
    <cofactor evidence="9">
        <name>Fe(2+)</name>
        <dbReference type="ChEBI" id="CHEBI:29033"/>
    </cofactor>
    <text evidence="9">Binds 1 Mn(2+) or Fe(2+) ion per subunit.</text>
</comment>
<keyword evidence="6" id="KW-0238">DNA-binding</keyword>
<feature type="binding site" evidence="8">
    <location>
        <position position="107"/>
    </location>
    <ligand>
        <name>Zn(2+)</name>
        <dbReference type="ChEBI" id="CHEBI:29105"/>
    </ligand>
</feature>
<keyword evidence="9" id="KW-0408">Iron</keyword>
<dbReference type="InterPro" id="IPR036390">
    <property type="entry name" value="WH_DNA-bd_sf"/>
</dbReference>
<evidence type="ECO:0000256" key="8">
    <source>
        <dbReference type="PIRSR" id="PIRSR602481-1"/>
    </source>
</evidence>
<dbReference type="Gene3D" id="1.10.10.10">
    <property type="entry name" value="Winged helix-like DNA-binding domain superfamily/Winged helix DNA-binding domain"/>
    <property type="match status" value="1"/>
</dbReference>
<dbReference type="GO" id="GO:1900376">
    <property type="term" value="P:regulation of secondary metabolite biosynthetic process"/>
    <property type="evidence" value="ECO:0007669"/>
    <property type="project" value="TreeGrafter"/>
</dbReference>
<evidence type="ECO:0000256" key="7">
    <source>
        <dbReference type="ARBA" id="ARBA00023163"/>
    </source>
</evidence>
<dbReference type="RefSeq" id="WP_004270398.1">
    <property type="nucleotide sequence ID" value="NZ_AP024685.1"/>
</dbReference>
<accession>A0A0B2XLB1</accession>
<dbReference type="AlphaFoldDB" id="A0A0B2XLB1"/>
<evidence type="ECO:0000256" key="4">
    <source>
        <dbReference type="ARBA" id="ARBA00022833"/>
    </source>
</evidence>
<dbReference type="EMBL" id="CP117683">
    <property type="protein sequence ID" value="WDC92223.1"/>
    <property type="molecule type" value="Genomic_DNA"/>
</dbReference>
<comment type="similarity">
    <text evidence="1">Belongs to the Fur family.</text>
</comment>
<feature type="binding site" evidence="8">
    <location>
        <position position="144"/>
    </location>
    <ligand>
        <name>Zn(2+)</name>
        <dbReference type="ChEBI" id="CHEBI:29105"/>
    </ligand>
</feature>
<dbReference type="SUPFAM" id="SSF46785">
    <property type="entry name" value="Winged helix' DNA-binding domain"/>
    <property type="match status" value="1"/>
</dbReference>
<dbReference type="CDD" id="cd07153">
    <property type="entry name" value="Fur_like"/>
    <property type="match status" value="1"/>
</dbReference>
<keyword evidence="12" id="KW-1185">Reference proteome</keyword>
<keyword evidence="5" id="KW-0805">Transcription regulation</keyword>
<keyword evidence="3 8" id="KW-0479">Metal-binding</keyword>
<dbReference type="InterPro" id="IPR043135">
    <property type="entry name" value="Fur_C"/>
</dbReference>
<dbReference type="Proteomes" id="UP001215533">
    <property type="component" value="Chromosome"/>
</dbReference>
<feature type="binding site" evidence="8">
    <location>
        <position position="104"/>
    </location>
    <ligand>
        <name>Zn(2+)</name>
        <dbReference type="ChEBI" id="CHEBI:29105"/>
    </ligand>
</feature>
<evidence type="ECO:0000256" key="9">
    <source>
        <dbReference type="PIRSR" id="PIRSR602481-2"/>
    </source>
</evidence>